<dbReference type="RefSeq" id="XP_066070663.1">
    <property type="nucleotide sequence ID" value="XM_066214566.1"/>
</dbReference>
<evidence type="ECO:0000313" key="2">
    <source>
        <dbReference type="EMBL" id="WVN89963.1"/>
    </source>
</evidence>
<evidence type="ECO:0000313" key="3">
    <source>
        <dbReference type="Proteomes" id="UP000094043"/>
    </source>
</evidence>
<organism evidence="2 3">
    <name type="scientific">Cryptococcus depauperatus CBS 7841</name>
    <dbReference type="NCBI Taxonomy" id="1295531"/>
    <lineage>
        <taxon>Eukaryota</taxon>
        <taxon>Fungi</taxon>
        <taxon>Dikarya</taxon>
        <taxon>Basidiomycota</taxon>
        <taxon>Agaricomycotina</taxon>
        <taxon>Tremellomycetes</taxon>
        <taxon>Tremellales</taxon>
        <taxon>Cryptococcaceae</taxon>
        <taxon>Cryptococcus</taxon>
    </lineage>
</organism>
<keyword evidence="3" id="KW-1185">Reference proteome</keyword>
<dbReference type="PROSITE" id="PS50181">
    <property type="entry name" value="FBOX"/>
    <property type="match status" value="1"/>
</dbReference>
<feature type="domain" description="F-box" evidence="1">
    <location>
        <begin position="50"/>
        <end position="98"/>
    </location>
</feature>
<dbReference type="Proteomes" id="UP000094043">
    <property type="component" value="Chromosome 6"/>
</dbReference>
<dbReference type="SUPFAM" id="SSF81383">
    <property type="entry name" value="F-box domain"/>
    <property type="match status" value="1"/>
</dbReference>
<protein>
    <recommendedName>
        <fullName evidence="1">F-box domain-containing protein</fullName>
    </recommendedName>
</protein>
<reference evidence="2" key="2">
    <citation type="journal article" date="2022" name="Elife">
        <title>Obligate sexual reproduction of a homothallic fungus closely related to the Cryptococcus pathogenic species complex.</title>
        <authorList>
            <person name="Passer A.R."/>
            <person name="Clancey S.A."/>
            <person name="Shea T."/>
            <person name="David-Palma M."/>
            <person name="Averette A.F."/>
            <person name="Boekhout T."/>
            <person name="Porcel B.M."/>
            <person name="Nowrousian M."/>
            <person name="Cuomo C.A."/>
            <person name="Sun S."/>
            <person name="Heitman J."/>
            <person name="Coelho M.A."/>
        </authorList>
    </citation>
    <scope>NUCLEOTIDE SEQUENCE</scope>
    <source>
        <strain evidence="2">CBS 7841</strain>
    </source>
</reference>
<name>A0AAJ8JWW1_9TREE</name>
<dbReference type="InterPro" id="IPR036047">
    <property type="entry name" value="F-box-like_dom_sf"/>
</dbReference>
<dbReference type="AlphaFoldDB" id="A0AAJ8JWW1"/>
<dbReference type="KEGG" id="cdep:91089402"/>
<dbReference type="GeneID" id="91089402"/>
<gene>
    <name evidence="2" type="ORF">L203_105193</name>
</gene>
<dbReference type="Pfam" id="PF00646">
    <property type="entry name" value="F-box"/>
    <property type="match status" value="1"/>
</dbReference>
<reference evidence="2" key="1">
    <citation type="submission" date="2016-06" db="EMBL/GenBank/DDBJ databases">
        <authorList>
            <person name="Cuomo C."/>
            <person name="Litvintseva A."/>
            <person name="Heitman J."/>
            <person name="Chen Y."/>
            <person name="Sun S."/>
            <person name="Springer D."/>
            <person name="Dromer F."/>
            <person name="Young S."/>
            <person name="Zeng Q."/>
            <person name="Chapman S."/>
            <person name="Gujja S."/>
            <person name="Saif S."/>
            <person name="Birren B."/>
        </authorList>
    </citation>
    <scope>NUCLEOTIDE SEQUENCE</scope>
    <source>
        <strain evidence="2">CBS 7841</strain>
    </source>
</reference>
<dbReference type="SMART" id="SM00256">
    <property type="entry name" value="FBOX"/>
    <property type="match status" value="1"/>
</dbReference>
<evidence type="ECO:0000259" key="1">
    <source>
        <dbReference type="PROSITE" id="PS50181"/>
    </source>
</evidence>
<sequence>MSMIERLLSIKSIKDNPLQPPVEKLFSPHDSPYRPARKPLPYEIPDKNDVQWLLKLPEELLERVFTQVDRVTFVRCHRVCKKINSFLSNNSSMKLHNLLQTSSLLLNPNILKPNPNHPLVNPPSKSRLLDTLRERLTRFRNCTPKVEGTVSFEEQEGRLYEYLEGVLVRSLSTPDRRTGREVAVYDFRKFGEWEDVASGEDRQNDDCEEDEVMDVTGTDEFGSIRRSHQFNFEMLDFAFDPGQDLFIVAEYRYPSNLASDPNQGPAIFFHILALSTFEPHPQATEHLLKWPGRLSASSSRPPSLGFQISDDGFYVLANHRPGTRDLLAGWQWTTGRLAITLPAPPTSTFESFILISPSSIAIPSVSTSLSSESNIQDDITDPRDLVFSHHLNLYAFPPLSNIFKEGNKPFTATHVATIDLPKFVVDFEEEIPPARMGIRADPPPRYSFPTHPMGAPQAFMPHPESGVIVIEFYCNPLQREDEAVSLHYVMFMRRKTLLAYLPAPTSPLLFQSFSRPAPVVPFKDIAPKTRMLGPNMYAQSWVCYVYQDRYVTKSEENFMTGDSSILLFDFDPLRCRQVQMDPSLADMRQTGGMRVYTEETRLQKYTKENVSILLDEVVTGKELPYLVTELPLYYGEQELHTILIDGERIIGFEDSEDQEGQSDINDDVRLRVMEF</sequence>
<reference evidence="2" key="3">
    <citation type="submission" date="2024-01" db="EMBL/GenBank/DDBJ databases">
        <authorList>
            <person name="Coelho M.A."/>
            <person name="David-Palma M."/>
            <person name="Shea T."/>
            <person name="Sun S."/>
            <person name="Cuomo C.A."/>
            <person name="Heitman J."/>
        </authorList>
    </citation>
    <scope>NUCLEOTIDE SEQUENCE</scope>
    <source>
        <strain evidence="2">CBS 7841</strain>
    </source>
</reference>
<dbReference type="InterPro" id="IPR001810">
    <property type="entry name" value="F-box_dom"/>
</dbReference>
<proteinExistence type="predicted"/>
<dbReference type="Gene3D" id="1.20.1280.50">
    <property type="match status" value="1"/>
</dbReference>
<dbReference type="EMBL" id="CP143789">
    <property type="protein sequence ID" value="WVN89963.1"/>
    <property type="molecule type" value="Genomic_DNA"/>
</dbReference>
<accession>A0AAJ8JWW1</accession>